<dbReference type="AlphaFoldDB" id="A0A6A3B9J4"/>
<feature type="compositionally biased region" description="Low complexity" evidence="7">
    <location>
        <begin position="193"/>
        <end position="214"/>
    </location>
</feature>
<evidence type="ECO:0000256" key="5">
    <source>
        <dbReference type="ARBA" id="ARBA00022801"/>
    </source>
</evidence>
<dbReference type="Pfam" id="PF03009">
    <property type="entry name" value="GDPD"/>
    <property type="match status" value="1"/>
</dbReference>
<dbReference type="PANTHER" id="PTHR43620">
    <property type="entry name" value="GLYCEROPHOSPHORYL DIESTER PHOSPHODIESTERASE"/>
    <property type="match status" value="1"/>
</dbReference>
<dbReference type="GO" id="GO:0008889">
    <property type="term" value="F:glycerophosphodiester phosphodiesterase activity"/>
    <property type="evidence" value="ECO:0007669"/>
    <property type="project" value="UniProtKB-EC"/>
</dbReference>
<name>A0A6A3B9J4_HIBSY</name>
<dbReference type="InterPro" id="IPR030395">
    <property type="entry name" value="GP_PDE_dom"/>
</dbReference>
<comment type="similarity">
    <text evidence="1">Belongs to the glycerophosphoryl diester phosphodiesterase family.</text>
</comment>
<dbReference type="PANTHER" id="PTHR43620:SF7">
    <property type="entry name" value="GLYCEROPHOSPHODIESTER PHOSPHODIESTERASE GDPD5-RELATED"/>
    <property type="match status" value="1"/>
</dbReference>
<dbReference type="EMBL" id="VEPZ02000876">
    <property type="protein sequence ID" value="KAE8713704.1"/>
    <property type="molecule type" value="Genomic_DNA"/>
</dbReference>
<evidence type="ECO:0000256" key="4">
    <source>
        <dbReference type="ARBA" id="ARBA00022798"/>
    </source>
</evidence>
<protein>
    <recommendedName>
        <fullName evidence="2">glycerophosphodiester phosphodiesterase</fullName>
        <ecNumber evidence="2">3.1.4.46</ecNumber>
    </recommendedName>
</protein>
<evidence type="ECO:0000313" key="9">
    <source>
        <dbReference type="EMBL" id="KAE8713704.1"/>
    </source>
</evidence>
<evidence type="ECO:0000259" key="8">
    <source>
        <dbReference type="PROSITE" id="PS51704"/>
    </source>
</evidence>
<evidence type="ECO:0000256" key="3">
    <source>
        <dbReference type="ARBA" id="ARBA00022729"/>
    </source>
</evidence>
<dbReference type="GO" id="GO:0006071">
    <property type="term" value="P:glycerol metabolic process"/>
    <property type="evidence" value="ECO:0007669"/>
    <property type="project" value="UniProtKB-KW"/>
</dbReference>
<evidence type="ECO:0000256" key="7">
    <source>
        <dbReference type="SAM" id="MobiDB-lite"/>
    </source>
</evidence>
<sequence>MASNASSIQGALISIVNAAFLAEQGFGVTDAVLDASSKLGYNNQTALKVMIQSSSSSFLMKFKSQTNYDLVYKIDEDIGGTQNSTIDNIKRFATAVVISKDSVFPVNSLFTASATNVVPRLQAANLSVYVQTFSNEFTSQAWDFFSDATVEINSFFVGGCINGVVSDFPKTSNRYRTPNPYLTDVELVEPSLPPVVTKSPTTTPNSTAAAPRSPNGQPKVATSVIMPLLTVLLAISALF</sequence>
<evidence type="ECO:0000313" key="10">
    <source>
        <dbReference type="Proteomes" id="UP000436088"/>
    </source>
</evidence>
<dbReference type="PROSITE" id="PS51704">
    <property type="entry name" value="GP_PDE"/>
    <property type="match status" value="1"/>
</dbReference>
<keyword evidence="5" id="KW-0378">Hydrolase</keyword>
<dbReference type="InterPro" id="IPR017946">
    <property type="entry name" value="PLC-like_Pdiesterase_TIM-brl"/>
</dbReference>
<dbReference type="Proteomes" id="UP000436088">
    <property type="component" value="Unassembled WGS sequence"/>
</dbReference>
<dbReference type="SUPFAM" id="SSF51695">
    <property type="entry name" value="PLC-like phosphodiesterases"/>
    <property type="match status" value="1"/>
</dbReference>
<evidence type="ECO:0000256" key="1">
    <source>
        <dbReference type="ARBA" id="ARBA00007277"/>
    </source>
</evidence>
<accession>A0A6A3B9J4</accession>
<dbReference type="GO" id="GO:0006629">
    <property type="term" value="P:lipid metabolic process"/>
    <property type="evidence" value="ECO:0007669"/>
    <property type="project" value="InterPro"/>
</dbReference>
<comment type="caution">
    <text evidence="9">The sequence shown here is derived from an EMBL/GenBank/DDBJ whole genome shotgun (WGS) entry which is preliminary data.</text>
</comment>
<dbReference type="Gene3D" id="3.20.20.190">
    <property type="entry name" value="Phosphatidylinositol (PI) phosphodiesterase"/>
    <property type="match status" value="1"/>
</dbReference>
<keyword evidence="3" id="KW-0732">Signal</keyword>
<feature type="region of interest" description="Disordered" evidence="7">
    <location>
        <begin position="193"/>
        <end position="217"/>
    </location>
</feature>
<gene>
    <name evidence="9" type="ORF">F3Y22_tig00110206pilonHSYRG00356</name>
</gene>
<evidence type="ECO:0000256" key="6">
    <source>
        <dbReference type="ARBA" id="ARBA00047512"/>
    </source>
</evidence>
<organism evidence="9 10">
    <name type="scientific">Hibiscus syriacus</name>
    <name type="common">Rose of Sharon</name>
    <dbReference type="NCBI Taxonomy" id="106335"/>
    <lineage>
        <taxon>Eukaryota</taxon>
        <taxon>Viridiplantae</taxon>
        <taxon>Streptophyta</taxon>
        <taxon>Embryophyta</taxon>
        <taxon>Tracheophyta</taxon>
        <taxon>Spermatophyta</taxon>
        <taxon>Magnoliopsida</taxon>
        <taxon>eudicotyledons</taxon>
        <taxon>Gunneridae</taxon>
        <taxon>Pentapetalae</taxon>
        <taxon>rosids</taxon>
        <taxon>malvids</taxon>
        <taxon>Malvales</taxon>
        <taxon>Malvaceae</taxon>
        <taxon>Malvoideae</taxon>
        <taxon>Hibiscus</taxon>
    </lineage>
</organism>
<feature type="domain" description="GP-PDE" evidence="8">
    <location>
        <begin position="1"/>
        <end position="176"/>
    </location>
</feature>
<proteinExistence type="inferred from homology"/>
<reference evidence="9" key="1">
    <citation type="submission" date="2019-09" db="EMBL/GenBank/DDBJ databases">
        <title>Draft genome information of white flower Hibiscus syriacus.</title>
        <authorList>
            <person name="Kim Y.-M."/>
        </authorList>
    </citation>
    <scope>NUCLEOTIDE SEQUENCE [LARGE SCALE GENOMIC DNA]</scope>
    <source>
        <strain evidence="9">YM2019G1</strain>
    </source>
</reference>
<keyword evidence="4" id="KW-0319">Glycerol metabolism</keyword>
<comment type="catalytic activity">
    <reaction evidence="6">
        <text>a sn-glycero-3-phosphodiester + H2O = an alcohol + sn-glycerol 3-phosphate + H(+)</text>
        <dbReference type="Rhea" id="RHEA:12969"/>
        <dbReference type="ChEBI" id="CHEBI:15377"/>
        <dbReference type="ChEBI" id="CHEBI:15378"/>
        <dbReference type="ChEBI" id="CHEBI:30879"/>
        <dbReference type="ChEBI" id="CHEBI:57597"/>
        <dbReference type="ChEBI" id="CHEBI:83408"/>
        <dbReference type="EC" id="3.1.4.46"/>
    </reaction>
</comment>
<dbReference type="EC" id="3.1.4.46" evidence="2"/>
<keyword evidence="10" id="KW-1185">Reference proteome</keyword>
<evidence type="ECO:0000256" key="2">
    <source>
        <dbReference type="ARBA" id="ARBA00012247"/>
    </source>
</evidence>